<protein>
    <submittedName>
        <fullName evidence="1">Uncharacterized protein</fullName>
    </submittedName>
</protein>
<sequence length="184" mass="20142">MTSPTADLIATLQAATPAEADALMRSACAALRMRPVTPAPPDASALRAGLARIAETGLDGVLQRLLHDAPQGSATDALAALLRPAELAWDEPQEIDWAVRHWEACRAEGQLDEELAADFGEYWRQLEWSALRQHLAQLGAGHAQERRLLAYIAKTASRYVAFGPLKRAMEARFPELFDLGFSLR</sequence>
<dbReference type="Proteomes" id="UP001180536">
    <property type="component" value="Unassembled WGS sequence"/>
</dbReference>
<organism evidence="1 2">
    <name type="scientific">Pelomonas aquatica</name>
    <dbReference type="NCBI Taxonomy" id="431058"/>
    <lineage>
        <taxon>Bacteria</taxon>
        <taxon>Pseudomonadati</taxon>
        <taxon>Pseudomonadota</taxon>
        <taxon>Betaproteobacteria</taxon>
        <taxon>Burkholderiales</taxon>
        <taxon>Sphaerotilaceae</taxon>
        <taxon>Roseateles</taxon>
    </lineage>
</organism>
<accession>A0ABU1Z965</accession>
<keyword evidence="2" id="KW-1185">Reference proteome</keyword>
<reference evidence="1 2" key="1">
    <citation type="submission" date="2023-07" db="EMBL/GenBank/DDBJ databases">
        <title>Sorghum-associated microbial communities from plants grown in Nebraska, USA.</title>
        <authorList>
            <person name="Schachtman D."/>
        </authorList>
    </citation>
    <scope>NUCLEOTIDE SEQUENCE [LARGE SCALE GENOMIC DNA]</scope>
    <source>
        <strain evidence="1 2">BE310</strain>
    </source>
</reference>
<dbReference type="RefSeq" id="WP_056873057.1">
    <property type="nucleotide sequence ID" value="NZ_JAVDXQ010000003.1"/>
</dbReference>
<evidence type="ECO:0000313" key="1">
    <source>
        <dbReference type="EMBL" id="MDR7297133.1"/>
    </source>
</evidence>
<dbReference type="EMBL" id="JAVDXQ010000003">
    <property type="protein sequence ID" value="MDR7297133.1"/>
    <property type="molecule type" value="Genomic_DNA"/>
</dbReference>
<comment type="caution">
    <text evidence="1">The sequence shown here is derived from an EMBL/GenBank/DDBJ whole genome shotgun (WGS) entry which is preliminary data.</text>
</comment>
<name>A0ABU1Z965_9BURK</name>
<proteinExistence type="predicted"/>
<gene>
    <name evidence="1" type="ORF">J2X16_002480</name>
</gene>
<evidence type="ECO:0000313" key="2">
    <source>
        <dbReference type="Proteomes" id="UP001180536"/>
    </source>
</evidence>